<proteinExistence type="predicted"/>
<dbReference type="InterPro" id="IPR013766">
    <property type="entry name" value="Thioredoxin_domain"/>
</dbReference>
<keyword evidence="9" id="KW-0472">Membrane</keyword>
<feature type="domain" description="Thioredoxin" evidence="11">
    <location>
        <begin position="1"/>
        <end position="134"/>
    </location>
</feature>
<protein>
    <recommendedName>
        <fullName evidence="11">Thioredoxin domain-containing protein</fullName>
    </recommendedName>
</protein>
<name>A0A2H9TQ92_9FUNG</name>
<evidence type="ECO:0000313" key="13">
    <source>
        <dbReference type="Proteomes" id="UP000240830"/>
    </source>
</evidence>
<dbReference type="SUPFAM" id="SSF52833">
    <property type="entry name" value="Thioredoxin-like"/>
    <property type="match status" value="1"/>
</dbReference>
<evidence type="ECO:0000256" key="4">
    <source>
        <dbReference type="ARBA" id="ARBA00022824"/>
    </source>
</evidence>
<evidence type="ECO:0000256" key="8">
    <source>
        <dbReference type="ARBA" id="ARBA00023284"/>
    </source>
</evidence>
<evidence type="ECO:0000259" key="11">
    <source>
        <dbReference type="PROSITE" id="PS51352"/>
    </source>
</evidence>
<dbReference type="PANTHER" id="PTHR46107">
    <property type="entry name" value="DUMPY: SHORTER THAN WILD-TYPE"/>
    <property type="match status" value="1"/>
</dbReference>
<dbReference type="PROSITE" id="PS51352">
    <property type="entry name" value="THIOREDOXIN_2"/>
    <property type="match status" value="1"/>
</dbReference>
<sequence length="190" mass="21132">MLAVLLLALLGLVYSENDNIVSFNDAMIAEAKSQISTGEWMLLFHADWCGPCQDAKPHFYKFASWAKDSRPDLHIASISHDGGGQLFGDFGVKYLPTILFVKDGQVRNLSDRRETLKDMFTNDEWKNVMPTAEMPSENKSETGKRIGNLSALKSLSSTQKTLALAALIGFFLLVSIIRSRATKAKIFKTK</sequence>
<evidence type="ECO:0000256" key="1">
    <source>
        <dbReference type="ARBA" id="ARBA00004389"/>
    </source>
</evidence>
<feature type="signal peptide" evidence="10">
    <location>
        <begin position="1"/>
        <end position="15"/>
    </location>
</feature>
<keyword evidence="4" id="KW-0256">Endoplasmic reticulum</keyword>
<dbReference type="GO" id="GO:0005789">
    <property type="term" value="C:endoplasmic reticulum membrane"/>
    <property type="evidence" value="ECO:0007669"/>
    <property type="project" value="UniProtKB-SubCell"/>
</dbReference>
<keyword evidence="7" id="KW-1015">Disulfide bond</keyword>
<dbReference type="EMBL" id="MTSL01000030">
    <property type="protein sequence ID" value="PJF19902.1"/>
    <property type="molecule type" value="Genomic_DNA"/>
</dbReference>
<evidence type="ECO:0000313" key="12">
    <source>
        <dbReference type="EMBL" id="PJF19902.1"/>
    </source>
</evidence>
<feature type="chain" id="PRO_5014167875" description="Thioredoxin domain-containing protein" evidence="10">
    <location>
        <begin position="16"/>
        <end position="190"/>
    </location>
</feature>
<evidence type="ECO:0000256" key="5">
    <source>
        <dbReference type="ARBA" id="ARBA00022982"/>
    </source>
</evidence>
<dbReference type="OrthoDB" id="2121326at2759"/>
<evidence type="ECO:0000256" key="6">
    <source>
        <dbReference type="ARBA" id="ARBA00022989"/>
    </source>
</evidence>
<dbReference type="Pfam" id="PF00085">
    <property type="entry name" value="Thioredoxin"/>
    <property type="match status" value="1"/>
</dbReference>
<dbReference type="InterPro" id="IPR036249">
    <property type="entry name" value="Thioredoxin-like_sf"/>
</dbReference>
<keyword evidence="13" id="KW-1185">Reference proteome</keyword>
<keyword evidence="2" id="KW-0813">Transport</keyword>
<dbReference type="Gene3D" id="3.40.30.10">
    <property type="entry name" value="Glutaredoxin"/>
    <property type="match status" value="1"/>
</dbReference>
<evidence type="ECO:0000256" key="3">
    <source>
        <dbReference type="ARBA" id="ARBA00022729"/>
    </source>
</evidence>
<keyword evidence="9" id="KW-0812">Transmembrane</keyword>
<keyword evidence="5" id="KW-0249">Electron transport</keyword>
<gene>
    <name evidence="12" type="ORF">PSACC_00286</name>
</gene>
<dbReference type="CDD" id="cd02961">
    <property type="entry name" value="PDI_a_family"/>
    <property type="match status" value="1"/>
</dbReference>
<dbReference type="PANTHER" id="PTHR46107:SF3">
    <property type="entry name" value="THIOREDOXIN DOMAIN-CONTAINING PROTEIN"/>
    <property type="match status" value="1"/>
</dbReference>
<comment type="subcellular location">
    <subcellularLocation>
        <location evidence="1">Endoplasmic reticulum membrane</location>
        <topology evidence="1">Single-pass membrane protein</topology>
    </subcellularLocation>
</comment>
<reference evidence="12 13" key="1">
    <citation type="submission" date="2016-10" db="EMBL/GenBank/DDBJ databases">
        <title>The genome of Paramicrosporidium saccamoebae is the missing link in understanding Cryptomycota and Microsporidia evolution.</title>
        <authorList>
            <person name="Quandt C.A."/>
            <person name="Beaudet D."/>
            <person name="Corsaro D."/>
            <person name="Michel R."/>
            <person name="Corradi N."/>
            <person name="James T."/>
        </authorList>
    </citation>
    <scope>NUCLEOTIDE SEQUENCE [LARGE SCALE GENOMIC DNA]</scope>
    <source>
        <strain evidence="12 13">KSL3</strain>
    </source>
</reference>
<comment type="caution">
    <text evidence="12">The sequence shown here is derived from an EMBL/GenBank/DDBJ whole genome shotgun (WGS) entry which is preliminary data.</text>
</comment>
<dbReference type="STRING" id="1246581.A0A2H9TQ92"/>
<accession>A0A2H9TQ92</accession>
<feature type="transmembrane region" description="Helical" evidence="9">
    <location>
        <begin position="162"/>
        <end position="181"/>
    </location>
</feature>
<evidence type="ECO:0000256" key="10">
    <source>
        <dbReference type="SAM" id="SignalP"/>
    </source>
</evidence>
<evidence type="ECO:0000256" key="7">
    <source>
        <dbReference type="ARBA" id="ARBA00023157"/>
    </source>
</evidence>
<evidence type="ECO:0000256" key="2">
    <source>
        <dbReference type="ARBA" id="ARBA00022448"/>
    </source>
</evidence>
<evidence type="ECO:0000256" key="9">
    <source>
        <dbReference type="SAM" id="Phobius"/>
    </source>
</evidence>
<dbReference type="InterPro" id="IPR052454">
    <property type="entry name" value="TMX_domain-containing"/>
</dbReference>
<keyword evidence="6 9" id="KW-1133">Transmembrane helix</keyword>
<dbReference type="AlphaFoldDB" id="A0A2H9TQ92"/>
<organism evidence="12 13">
    <name type="scientific">Paramicrosporidium saccamoebae</name>
    <dbReference type="NCBI Taxonomy" id="1246581"/>
    <lineage>
        <taxon>Eukaryota</taxon>
        <taxon>Fungi</taxon>
        <taxon>Fungi incertae sedis</taxon>
        <taxon>Cryptomycota</taxon>
        <taxon>Cryptomycota incertae sedis</taxon>
        <taxon>Paramicrosporidium</taxon>
    </lineage>
</organism>
<keyword evidence="3 10" id="KW-0732">Signal</keyword>
<keyword evidence="8" id="KW-0676">Redox-active center</keyword>
<dbReference type="Proteomes" id="UP000240830">
    <property type="component" value="Unassembled WGS sequence"/>
</dbReference>